<dbReference type="AlphaFoldDB" id="A0A3L8S1W1"/>
<proteinExistence type="predicted"/>
<dbReference type="OrthoDB" id="9949162at2759"/>
<evidence type="ECO:0000313" key="3">
    <source>
        <dbReference type="Proteomes" id="UP000276834"/>
    </source>
</evidence>
<feature type="region of interest" description="Disordered" evidence="1">
    <location>
        <begin position="40"/>
        <end position="90"/>
    </location>
</feature>
<feature type="compositionally biased region" description="Basic and acidic residues" evidence="1">
    <location>
        <begin position="68"/>
        <end position="79"/>
    </location>
</feature>
<dbReference type="EMBL" id="QUSF01000084">
    <property type="protein sequence ID" value="RLV94441.1"/>
    <property type="molecule type" value="Genomic_DNA"/>
</dbReference>
<comment type="caution">
    <text evidence="2">The sequence shown here is derived from an EMBL/GenBank/DDBJ whole genome shotgun (WGS) entry which is preliminary data.</text>
</comment>
<sequence length="90" mass="9626">MGKQVDMVADLLGAQALVKGGGAWGSTSLSQSPMCQGTISSWDVVEHSGDKEEQGHPHASSPGQFDGRAQDPRTGRDYHFNSVTGARRWI</sequence>
<reference evidence="2 3" key="1">
    <citation type="journal article" date="2018" name="Proc. R. Soc. B">
        <title>A non-coding region near Follistatin controls head colour polymorphism in the Gouldian finch.</title>
        <authorList>
            <person name="Toomey M.B."/>
            <person name="Marques C.I."/>
            <person name="Andrade P."/>
            <person name="Araujo P.M."/>
            <person name="Sabatino S."/>
            <person name="Gazda M.A."/>
            <person name="Afonso S."/>
            <person name="Lopes R.J."/>
            <person name="Corbo J.C."/>
            <person name="Carneiro M."/>
        </authorList>
    </citation>
    <scope>NUCLEOTIDE SEQUENCE [LARGE SCALE GENOMIC DNA]</scope>
    <source>
        <strain evidence="2">Red01</strain>
        <tissue evidence="2">Muscle</tissue>
    </source>
</reference>
<organism evidence="2 3">
    <name type="scientific">Chloebia gouldiae</name>
    <name type="common">Gouldian finch</name>
    <name type="synonym">Erythrura gouldiae</name>
    <dbReference type="NCBI Taxonomy" id="44316"/>
    <lineage>
        <taxon>Eukaryota</taxon>
        <taxon>Metazoa</taxon>
        <taxon>Chordata</taxon>
        <taxon>Craniata</taxon>
        <taxon>Vertebrata</taxon>
        <taxon>Euteleostomi</taxon>
        <taxon>Archelosauria</taxon>
        <taxon>Archosauria</taxon>
        <taxon>Dinosauria</taxon>
        <taxon>Saurischia</taxon>
        <taxon>Theropoda</taxon>
        <taxon>Coelurosauria</taxon>
        <taxon>Aves</taxon>
        <taxon>Neognathae</taxon>
        <taxon>Neoaves</taxon>
        <taxon>Telluraves</taxon>
        <taxon>Australaves</taxon>
        <taxon>Passeriformes</taxon>
        <taxon>Passeroidea</taxon>
        <taxon>Passeridae</taxon>
        <taxon>Chloebia</taxon>
    </lineage>
</organism>
<evidence type="ECO:0000313" key="2">
    <source>
        <dbReference type="EMBL" id="RLV94441.1"/>
    </source>
</evidence>
<feature type="compositionally biased region" description="Basic and acidic residues" evidence="1">
    <location>
        <begin position="44"/>
        <end position="56"/>
    </location>
</feature>
<accession>A0A3L8S1W1</accession>
<dbReference type="Proteomes" id="UP000276834">
    <property type="component" value="Unassembled WGS sequence"/>
</dbReference>
<gene>
    <name evidence="2" type="ORF">DV515_00013147</name>
</gene>
<keyword evidence="3" id="KW-1185">Reference proteome</keyword>
<protein>
    <submittedName>
        <fullName evidence="2">Uncharacterized protein</fullName>
    </submittedName>
</protein>
<evidence type="ECO:0000256" key="1">
    <source>
        <dbReference type="SAM" id="MobiDB-lite"/>
    </source>
</evidence>
<name>A0A3L8S1W1_CHLGU</name>